<evidence type="ECO:0000256" key="2">
    <source>
        <dbReference type="ARBA" id="ARBA00005887"/>
    </source>
</evidence>
<dbReference type="Pfam" id="PF00909">
    <property type="entry name" value="Ammonium_transp"/>
    <property type="match status" value="1"/>
</dbReference>
<evidence type="ECO:0000313" key="11">
    <source>
        <dbReference type="Proteomes" id="UP000503004"/>
    </source>
</evidence>
<feature type="transmembrane region" description="Helical" evidence="8">
    <location>
        <begin position="220"/>
        <end position="240"/>
    </location>
</feature>
<dbReference type="RefSeq" id="WP_169604583.1">
    <property type="nucleotide sequence ID" value="NZ_CP046565.1"/>
</dbReference>
<sequence length="431" mass="44994">MGQGPKYRAFSLIGFLIMALPLRADELNSADTAWILTSTGFAWFMTVPGLALLYAGLVRTKNVLSILAQCFAIAALVSLVWMGAGYSLALAGSQAWSMWIGGSSRLFLHGLTAESAVGRVSEAAYCIYHLSFAVLAPTLMVGGFAERMRFSAVLWFTTLWTLLVYAPVCHWLWGGGWLARLGAADFSGGVVVHATAGVSALTVAWRVGPRRGFPDALMPPHNLTLTAAGAGMLWIGWHGFSAGSALMTNGAAGLSMLNTHLAAAAGAMAWMGTEWVRFGRPTLLGLVTGMIAGLVALSPAAGYVGPQGAVIVGGAGGLACFFAIPWIRRKLEIDDALDVFPVHAAGALLGVLLTPLFAGGAWGGSGFPGDLGVGQQIGVQLAAIAAAGLWSGTVSYFILKGLDRWLGLRVGPDDETEGLDLSSHNGKGYYF</sequence>
<feature type="transmembrane region" description="Helical" evidence="8">
    <location>
        <begin position="377"/>
        <end position="399"/>
    </location>
</feature>
<evidence type="ECO:0000256" key="1">
    <source>
        <dbReference type="ARBA" id="ARBA00004141"/>
    </source>
</evidence>
<evidence type="ECO:0000256" key="7">
    <source>
        <dbReference type="ARBA" id="ARBA00023177"/>
    </source>
</evidence>
<feature type="transmembrane region" description="Helical" evidence="8">
    <location>
        <begin position="66"/>
        <end position="89"/>
    </location>
</feature>
<dbReference type="PANTHER" id="PTHR43029:SF10">
    <property type="entry name" value="AMMONIUM TRANSPORTER MEP2"/>
    <property type="match status" value="1"/>
</dbReference>
<gene>
    <name evidence="10" type="primary">amt</name>
    <name evidence="10" type="ORF">GNH96_04065</name>
</gene>
<keyword evidence="4 8" id="KW-0812">Transmembrane</keyword>
<protein>
    <recommendedName>
        <fullName evidence="8">Ammonium transporter</fullName>
    </recommendedName>
</protein>
<dbReference type="InterPro" id="IPR001905">
    <property type="entry name" value="Ammonium_transpt"/>
</dbReference>
<evidence type="ECO:0000256" key="6">
    <source>
        <dbReference type="ARBA" id="ARBA00023136"/>
    </source>
</evidence>
<dbReference type="InterPro" id="IPR024041">
    <property type="entry name" value="NH4_transpt_AmtB-like_dom"/>
</dbReference>
<dbReference type="Proteomes" id="UP000503004">
    <property type="component" value="Chromosome"/>
</dbReference>
<evidence type="ECO:0000256" key="5">
    <source>
        <dbReference type="ARBA" id="ARBA00022989"/>
    </source>
</evidence>
<evidence type="ECO:0000259" key="9">
    <source>
        <dbReference type="Pfam" id="PF00909"/>
    </source>
</evidence>
<dbReference type="SUPFAM" id="SSF111352">
    <property type="entry name" value="Ammonium transporter"/>
    <property type="match status" value="1"/>
</dbReference>
<feature type="transmembrane region" description="Helical" evidence="8">
    <location>
        <begin position="34"/>
        <end position="54"/>
    </location>
</feature>
<reference evidence="11" key="1">
    <citation type="submission" date="2019-12" db="EMBL/GenBank/DDBJ databases">
        <authorList>
            <person name="Awala S.I."/>
            <person name="Rhee S.K."/>
        </authorList>
    </citation>
    <scope>NUCLEOTIDE SEQUENCE [LARGE SCALE GENOMIC DNA]</scope>
    <source>
        <strain evidence="11">IM1</strain>
    </source>
</reference>
<feature type="transmembrane region" description="Helical" evidence="8">
    <location>
        <begin position="252"/>
        <end position="271"/>
    </location>
</feature>
<dbReference type="NCBIfam" id="TIGR00836">
    <property type="entry name" value="amt"/>
    <property type="match status" value="1"/>
</dbReference>
<dbReference type="Gene3D" id="1.10.3430.10">
    <property type="entry name" value="Ammonium transporter AmtB like domains"/>
    <property type="match status" value="1"/>
</dbReference>
<feature type="transmembrane region" description="Helical" evidence="8">
    <location>
        <begin position="339"/>
        <end position="357"/>
    </location>
</feature>
<evidence type="ECO:0000256" key="4">
    <source>
        <dbReference type="ARBA" id="ARBA00022692"/>
    </source>
</evidence>
<feature type="transmembrane region" description="Helical" evidence="8">
    <location>
        <begin position="186"/>
        <end position="208"/>
    </location>
</feature>
<feature type="transmembrane region" description="Helical" evidence="8">
    <location>
        <begin position="127"/>
        <end position="145"/>
    </location>
</feature>
<dbReference type="AlphaFoldDB" id="A0A858QBM1"/>
<keyword evidence="3 8" id="KW-0813">Transport</keyword>
<dbReference type="InterPro" id="IPR029020">
    <property type="entry name" value="Ammonium/urea_transptr"/>
</dbReference>
<dbReference type="GO" id="GO:0008519">
    <property type="term" value="F:ammonium channel activity"/>
    <property type="evidence" value="ECO:0007669"/>
    <property type="project" value="InterPro"/>
</dbReference>
<dbReference type="EMBL" id="CP046565">
    <property type="protein sequence ID" value="QJD31317.1"/>
    <property type="molecule type" value="Genomic_DNA"/>
</dbReference>
<keyword evidence="5 8" id="KW-1133">Transmembrane helix</keyword>
<name>A0A858QBM1_9GAMM</name>
<proteinExistence type="inferred from homology"/>
<evidence type="ECO:0000256" key="8">
    <source>
        <dbReference type="RuleBase" id="RU362002"/>
    </source>
</evidence>
<accession>A0A858QBM1</accession>
<feature type="domain" description="Ammonium transporter AmtB-like" evidence="9">
    <location>
        <begin position="33"/>
        <end position="429"/>
    </location>
</feature>
<keyword evidence="7 8" id="KW-0924">Ammonia transport</keyword>
<feature type="transmembrane region" description="Helical" evidence="8">
    <location>
        <begin position="309"/>
        <end position="327"/>
    </location>
</feature>
<evidence type="ECO:0000313" key="10">
    <source>
        <dbReference type="EMBL" id="QJD31317.1"/>
    </source>
</evidence>
<dbReference type="KEGG" id="metu:GNH96_04065"/>
<keyword evidence="11" id="KW-1185">Reference proteome</keyword>
<keyword evidence="6 8" id="KW-0472">Membrane</keyword>
<dbReference type="PANTHER" id="PTHR43029">
    <property type="entry name" value="AMMONIUM TRANSPORTER MEP2"/>
    <property type="match status" value="1"/>
</dbReference>
<evidence type="ECO:0000256" key="3">
    <source>
        <dbReference type="ARBA" id="ARBA00022448"/>
    </source>
</evidence>
<dbReference type="GO" id="GO:0005886">
    <property type="term" value="C:plasma membrane"/>
    <property type="evidence" value="ECO:0007669"/>
    <property type="project" value="UniProtKB-SubCell"/>
</dbReference>
<organism evidence="10 11">
    <name type="scientific">Methylococcus geothermalis</name>
    <dbReference type="NCBI Taxonomy" id="2681310"/>
    <lineage>
        <taxon>Bacteria</taxon>
        <taxon>Pseudomonadati</taxon>
        <taxon>Pseudomonadota</taxon>
        <taxon>Gammaproteobacteria</taxon>
        <taxon>Methylococcales</taxon>
        <taxon>Methylococcaceae</taxon>
        <taxon>Methylococcus</taxon>
    </lineage>
</organism>
<comment type="subcellular location">
    <subcellularLocation>
        <location evidence="8">Cell membrane</location>
        <topology evidence="8">Multi-pass membrane protein</topology>
    </subcellularLocation>
    <subcellularLocation>
        <location evidence="1">Membrane</location>
        <topology evidence="1">Multi-pass membrane protein</topology>
    </subcellularLocation>
</comment>
<feature type="transmembrane region" description="Helical" evidence="8">
    <location>
        <begin position="152"/>
        <end position="174"/>
    </location>
</feature>
<comment type="similarity">
    <text evidence="2 8">Belongs to the ammonia transporter channel (TC 1.A.11.2) family.</text>
</comment>
<feature type="transmembrane region" description="Helical" evidence="8">
    <location>
        <begin position="283"/>
        <end position="303"/>
    </location>
</feature>